<protein>
    <submittedName>
        <fullName evidence="1">NTP-PPase-like protein</fullName>
    </submittedName>
</protein>
<sequence>MMGYDLHAALEVVNASNWSKFEDGQPVFDEQGKIQKGKNYRAPSLEAFA</sequence>
<dbReference type="EMBL" id="BK015452">
    <property type="protein sequence ID" value="DAE07514.1"/>
    <property type="molecule type" value="Genomic_DNA"/>
</dbReference>
<proteinExistence type="predicted"/>
<organism evidence="1">
    <name type="scientific">Podoviridae sp. ctnCN2</name>
    <dbReference type="NCBI Taxonomy" id="2825274"/>
    <lineage>
        <taxon>Viruses</taxon>
        <taxon>Duplodnaviria</taxon>
        <taxon>Heunggongvirae</taxon>
        <taxon>Uroviricota</taxon>
        <taxon>Caudoviricetes</taxon>
    </lineage>
</organism>
<evidence type="ECO:0000313" key="1">
    <source>
        <dbReference type="EMBL" id="DAE07514.1"/>
    </source>
</evidence>
<dbReference type="Gene3D" id="1.10.3420.10">
    <property type="entry name" value="putative ntp pyrophosphohydrolase like domain"/>
    <property type="match status" value="1"/>
</dbReference>
<dbReference type="InterPro" id="IPR023292">
    <property type="entry name" value="NTP_PyroPHydrolase-like_dom_sf"/>
</dbReference>
<accession>A0A8S5PKU2</accession>
<name>A0A8S5PKU2_9CAUD</name>
<reference evidence="1" key="1">
    <citation type="journal article" date="2021" name="Proc. Natl. Acad. Sci. U.S.A.">
        <title>A Catalog of Tens of Thousands of Viruses from Human Metagenomes Reveals Hidden Associations with Chronic Diseases.</title>
        <authorList>
            <person name="Tisza M.J."/>
            <person name="Buck C.B."/>
        </authorList>
    </citation>
    <scope>NUCLEOTIDE SEQUENCE</scope>
    <source>
        <strain evidence="1">CtnCN2</strain>
    </source>
</reference>